<gene>
    <name evidence="2" type="ORF">CBM15_09085</name>
</gene>
<sequence length="179" mass="20416">MFKNYSPRLIFGVMAVTCIIISPLFAIFVPMTVPDLFLTDRSYFYIYSFRTNVKIIIAGFVILAAAFALLCWKRQIATYVVSLLLLIGGLVTLYSSTSTYTAINEQVVFKSQLIGSQKMQWDSIERVALEFVPNALGNYKFIDKSGNELIIQEDKSMATSYIYLMASKKNIKFDEYEKK</sequence>
<dbReference type="GO" id="GO:0004527">
    <property type="term" value="F:exonuclease activity"/>
    <property type="evidence" value="ECO:0007669"/>
    <property type="project" value="UniProtKB-KW"/>
</dbReference>
<dbReference type="RefSeq" id="WP_087617227.1">
    <property type="nucleotide sequence ID" value="NZ_JAFBEY010000001.1"/>
</dbReference>
<protein>
    <submittedName>
        <fullName evidence="2">ATP-dependent exonuclease</fullName>
    </submittedName>
</protein>
<dbReference type="EMBL" id="NHNT01000005">
    <property type="protein sequence ID" value="OUZ39012.1"/>
    <property type="molecule type" value="Genomic_DNA"/>
</dbReference>
<evidence type="ECO:0000313" key="3">
    <source>
        <dbReference type="Proteomes" id="UP000196594"/>
    </source>
</evidence>
<proteinExistence type="predicted"/>
<keyword evidence="3" id="KW-1185">Reference proteome</keyword>
<keyword evidence="1" id="KW-0812">Transmembrane</keyword>
<evidence type="ECO:0000256" key="1">
    <source>
        <dbReference type="SAM" id="Phobius"/>
    </source>
</evidence>
<name>A0ABX3ZH41_9BACL</name>
<evidence type="ECO:0000313" key="2">
    <source>
        <dbReference type="EMBL" id="OUZ39012.1"/>
    </source>
</evidence>
<comment type="caution">
    <text evidence="2">The sequence shown here is derived from an EMBL/GenBank/DDBJ whole genome shotgun (WGS) entry which is preliminary data.</text>
</comment>
<feature type="transmembrane region" description="Helical" evidence="1">
    <location>
        <begin position="79"/>
        <end position="96"/>
    </location>
</feature>
<keyword evidence="2" id="KW-0269">Exonuclease</keyword>
<feature type="transmembrane region" description="Helical" evidence="1">
    <location>
        <begin position="9"/>
        <end position="33"/>
    </location>
</feature>
<feature type="transmembrane region" description="Helical" evidence="1">
    <location>
        <begin position="53"/>
        <end position="72"/>
    </location>
</feature>
<dbReference type="Proteomes" id="UP000196594">
    <property type="component" value="Unassembled WGS sequence"/>
</dbReference>
<organism evidence="2 3">
    <name type="scientific">Solibacillus kalamii</name>
    <dbReference type="NCBI Taxonomy" id="1748298"/>
    <lineage>
        <taxon>Bacteria</taxon>
        <taxon>Bacillati</taxon>
        <taxon>Bacillota</taxon>
        <taxon>Bacilli</taxon>
        <taxon>Bacillales</taxon>
        <taxon>Caryophanaceae</taxon>
        <taxon>Solibacillus</taxon>
    </lineage>
</organism>
<reference evidence="2 3" key="1">
    <citation type="journal article" date="2017" name="Int. J. Syst. Evol. Microbiol.">
        <title>Solibacillus kalamii sp. nov., isolated from a high-efficiency particulate arrestance filter system used in the International Space Station.</title>
        <authorList>
            <person name="Checinska Sielaff A."/>
            <person name="Kumar R.M."/>
            <person name="Pal D."/>
            <person name="Mayilraj S."/>
            <person name="Venkateswaran K."/>
        </authorList>
    </citation>
    <scope>NUCLEOTIDE SEQUENCE [LARGE SCALE GENOMIC DNA]</scope>
    <source>
        <strain evidence="2 3">ISSFR-015</strain>
    </source>
</reference>
<keyword evidence="2" id="KW-0540">Nuclease</keyword>
<accession>A0ABX3ZH41</accession>
<keyword evidence="1" id="KW-0472">Membrane</keyword>
<keyword evidence="2" id="KW-0378">Hydrolase</keyword>
<keyword evidence="1" id="KW-1133">Transmembrane helix</keyword>